<evidence type="ECO:0000256" key="1">
    <source>
        <dbReference type="ARBA" id="ARBA00022741"/>
    </source>
</evidence>
<keyword evidence="4" id="KW-0067">ATP-binding</keyword>
<dbReference type="InterPro" id="IPR014001">
    <property type="entry name" value="Helicase_ATP-bd"/>
</dbReference>
<dbReference type="InterPro" id="IPR050474">
    <property type="entry name" value="Hel308_SKI2-like"/>
</dbReference>
<sequence length="761" mass="87231">MNLKQIKDTEDPYGDLAKLLDIIHRQGPDNPAILEELSYYKEFHLAIFHQFEEKIISALGLFYKIKTANNLYSFLMQGFGQEHLEDHGALLTPVQASIRRAIDDKQFISISAPTSAGKSYSIRDFLAEGEGDAVVVVPSRALIAEYINSMTRKFEDNKGVMISSFVDLVFNARKLRRIFVLTPERSKDLYKFKDRLNIETFFFDEAQISEENSRGITFDVSVRRVKKHFPDAKIIFAHPFIDNPEAQFSKHQFASEFSYGHSYTHGSVGKLCIVKKDETYYYFSPYIEGGYKKVNYLKFDGDFRSFAMNGLHTILVYVSKNSIYNETFRNGFEGFIQNLPPVTNKKALEIIENIRHIVGANKPGHVSSMVELLKKGVVIHHGSIPLEVRFLIEDFIRGKHSSLCFATSTLAQGINMPFDIVWLENNRFEGNASERALAFKNLIGRAGRLTEAKIFDYGYVFTNSAKLFSERIKTPFTLSEQSVIENPPTGNHENDIKELIEAIQNNTFDDEKNIPMSKVQRLSHPLVLDYSKNFLDIFYRISDDLRESIGGLSNKGNRDNAKISLRQIYEASLGRELFKGEENVFNQAIDIFFHAAQGRSFSEIVGLRYSSITNRDNPMATNANFSQPAHKLPDSSLEKAYSLFPIGTPNAAVSYDSIVYDTYDYMDQVISFSLSDTLIAAFEIYWEKTEDERANDIIELLRYNTNNKKHILLLRYGFTQEIIKEIAEHVEKIDEDRIVFLPSIKNTPEFVRKMVDWYLPD</sequence>
<evidence type="ECO:0000313" key="8">
    <source>
        <dbReference type="Proteomes" id="UP000532273"/>
    </source>
</evidence>
<dbReference type="EMBL" id="JACIEF010000002">
    <property type="protein sequence ID" value="MBB4107483.1"/>
    <property type="molecule type" value="Genomic_DNA"/>
</dbReference>
<proteinExistence type="predicted"/>
<dbReference type="GO" id="GO:0016787">
    <property type="term" value="F:hydrolase activity"/>
    <property type="evidence" value="ECO:0007669"/>
    <property type="project" value="UniProtKB-KW"/>
</dbReference>
<evidence type="ECO:0000256" key="2">
    <source>
        <dbReference type="ARBA" id="ARBA00022801"/>
    </source>
</evidence>
<dbReference type="GO" id="GO:0003676">
    <property type="term" value="F:nucleic acid binding"/>
    <property type="evidence" value="ECO:0007669"/>
    <property type="project" value="InterPro"/>
</dbReference>
<accession>A0A7W6P564</accession>
<dbReference type="InterPro" id="IPR027417">
    <property type="entry name" value="P-loop_NTPase"/>
</dbReference>
<evidence type="ECO:0000256" key="3">
    <source>
        <dbReference type="ARBA" id="ARBA00022806"/>
    </source>
</evidence>
<dbReference type="RefSeq" id="WP_183761566.1">
    <property type="nucleotide sequence ID" value="NZ_BMHZ01000001.1"/>
</dbReference>
<dbReference type="Pfam" id="PF00270">
    <property type="entry name" value="DEAD"/>
    <property type="match status" value="1"/>
</dbReference>
<dbReference type="AlphaFoldDB" id="A0A7W6P564"/>
<keyword evidence="1" id="KW-0547">Nucleotide-binding</keyword>
<evidence type="ECO:0000313" key="6">
    <source>
        <dbReference type="EMBL" id="GGG99053.1"/>
    </source>
</evidence>
<gene>
    <name evidence="6" type="ORF">GCM10007422_11640</name>
    <name evidence="7" type="ORF">GGQ60_001464</name>
</gene>
<dbReference type="PANTHER" id="PTHR47961:SF6">
    <property type="entry name" value="DNA-DIRECTED DNA POLYMERASE"/>
    <property type="match status" value="1"/>
</dbReference>
<protein>
    <recommendedName>
        <fullName evidence="5">Helicase ATP-binding domain-containing protein</fullName>
    </recommendedName>
</protein>
<dbReference type="Proteomes" id="UP000642938">
    <property type="component" value="Unassembled WGS sequence"/>
</dbReference>
<reference evidence="6" key="1">
    <citation type="journal article" date="2014" name="Int. J. Syst. Evol. Microbiol.">
        <title>Complete genome of a new Firmicutes species belonging to the dominant human colonic microbiota ('Ruminococcus bicirculans') reveals two chromosomes and a selective capacity to utilize plant glucans.</title>
        <authorList>
            <consortium name="NISC Comparative Sequencing Program"/>
            <person name="Wegmann U."/>
            <person name="Louis P."/>
            <person name="Goesmann A."/>
            <person name="Henrissat B."/>
            <person name="Duncan S.H."/>
            <person name="Flint H.J."/>
        </authorList>
    </citation>
    <scope>NUCLEOTIDE SEQUENCE</scope>
    <source>
        <strain evidence="6">CGMCC 1.15287</strain>
    </source>
</reference>
<evidence type="ECO:0000259" key="5">
    <source>
        <dbReference type="SMART" id="SM00487"/>
    </source>
</evidence>
<dbReference type="InterPro" id="IPR011545">
    <property type="entry name" value="DEAD/DEAH_box_helicase_dom"/>
</dbReference>
<evidence type="ECO:0000313" key="9">
    <source>
        <dbReference type="Proteomes" id="UP000642938"/>
    </source>
</evidence>
<dbReference type="SUPFAM" id="SSF52540">
    <property type="entry name" value="P-loop containing nucleoside triphosphate hydrolases"/>
    <property type="match status" value="1"/>
</dbReference>
<dbReference type="EMBL" id="BMHZ01000001">
    <property type="protein sequence ID" value="GGG99053.1"/>
    <property type="molecule type" value="Genomic_DNA"/>
</dbReference>
<reference evidence="6" key="4">
    <citation type="submission" date="2024-05" db="EMBL/GenBank/DDBJ databases">
        <authorList>
            <person name="Sun Q."/>
            <person name="Zhou Y."/>
        </authorList>
    </citation>
    <scope>NUCLEOTIDE SEQUENCE</scope>
    <source>
        <strain evidence="6">CGMCC 1.15287</strain>
    </source>
</reference>
<evidence type="ECO:0000313" key="7">
    <source>
        <dbReference type="EMBL" id="MBB4107483.1"/>
    </source>
</evidence>
<organism evidence="7 8">
    <name type="scientific">Pedobacter zeae</name>
    <dbReference type="NCBI Taxonomy" id="1737356"/>
    <lineage>
        <taxon>Bacteria</taxon>
        <taxon>Pseudomonadati</taxon>
        <taxon>Bacteroidota</taxon>
        <taxon>Sphingobacteriia</taxon>
        <taxon>Sphingobacteriales</taxon>
        <taxon>Sphingobacteriaceae</taxon>
        <taxon>Pedobacter</taxon>
    </lineage>
</organism>
<dbReference type="GO" id="GO:0005524">
    <property type="term" value="F:ATP binding"/>
    <property type="evidence" value="ECO:0007669"/>
    <property type="project" value="UniProtKB-KW"/>
</dbReference>
<dbReference type="SMART" id="SM00487">
    <property type="entry name" value="DEXDc"/>
    <property type="match status" value="1"/>
</dbReference>
<comment type="caution">
    <text evidence="7">The sequence shown here is derived from an EMBL/GenBank/DDBJ whole genome shotgun (WGS) entry which is preliminary data.</text>
</comment>
<dbReference type="Gene3D" id="3.40.50.300">
    <property type="entry name" value="P-loop containing nucleotide triphosphate hydrolases"/>
    <property type="match status" value="2"/>
</dbReference>
<name>A0A7W6P564_9SPHI</name>
<dbReference type="PANTHER" id="PTHR47961">
    <property type="entry name" value="DNA POLYMERASE THETA, PUTATIVE (AFU_ORTHOLOGUE AFUA_1G05260)-RELATED"/>
    <property type="match status" value="1"/>
</dbReference>
<keyword evidence="3" id="KW-0347">Helicase</keyword>
<dbReference type="Proteomes" id="UP000532273">
    <property type="component" value="Unassembled WGS sequence"/>
</dbReference>
<keyword evidence="2" id="KW-0378">Hydrolase</keyword>
<dbReference type="GO" id="GO:0004386">
    <property type="term" value="F:helicase activity"/>
    <property type="evidence" value="ECO:0007669"/>
    <property type="project" value="UniProtKB-KW"/>
</dbReference>
<reference evidence="9" key="2">
    <citation type="journal article" date="2019" name="Int. J. Syst. Evol. Microbiol.">
        <title>The Global Catalogue of Microorganisms (GCM) 10K type strain sequencing project: providing services to taxonomists for standard genome sequencing and annotation.</title>
        <authorList>
            <consortium name="The Broad Institute Genomics Platform"/>
            <consortium name="The Broad Institute Genome Sequencing Center for Infectious Disease"/>
            <person name="Wu L."/>
            <person name="Ma J."/>
        </authorList>
    </citation>
    <scope>NUCLEOTIDE SEQUENCE [LARGE SCALE GENOMIC DNA]</scope>
    <source>
        <strain evidence="9">CGMCC 1.15287</strain>
    </source>
</reference>
<evidence type="ECO:0000256" key="4">
    <source>
        <dbReference type="ARBA" id="ARBA00022840"/>
    </source>
</evidence>
<keyword evidence="9" id="KW-1185">Reference proteome</keyword>
<feature type="domain" description="Helicase ATP-binding" evidence="5">
    <location>
        <begin position="87"/>
        <end position="253"/>
    </location>
</feature>
<reference evidence="7 8" key="3">
    <citation type="submission" date="2020-08" db="EMBL/GenBank/DDBJ databases">
        <title>Genomic Encyclopedia of Type Strains, Phase IV (KMG-IV): sequencing the most valuable type-strain genomes for metagenomic binning, comparative biology and taxonomic classification.</title>
        <authorList>
            <person name="Goeker M."/>
        </authorList>
    </citation>
    <scope>NUCLEOTIDE SEQUENCE [LARGE SCALE GENOMIC DNA]</scope>
    <source>
        <strain evidence="7 8">DSM 100774</strain>
    </source>
</reference>